<dbReference type="Proteomes" id="UP001303046">
    <property type="component" value="Unassembled WGS sequence"/>
</dbReference>
<dbReference type="EMBL" id="JAVFWL010000006">
    <property type="protein sequence ID" value="KAK6762381.1"/>
    <property type="molecule type" value="Genomic_DNA"/>
</dbReference>
<keyword evidence="2" id="KW-1185">Reference proteome</keyword>
<evidence type="ECO:0000313" key="2">
    <source>
        <dbReference type="Proteomes" id="UP001303046"/>
    </source>
</evidence>
<proteinExistence type="predicted"/>
<protein>
    <recommendedName>
        <fullName evidence="3">GSKIP domain-containing protein</fullName>
    </recommendedName>
</protein>
<evidence type="ECO:0008006" key="3">
    <source>
        <dbReference type="Google" id="ProtNLM"/>
    </source>
</evidence>
<organism evidence="1 2">
    <name type="scientific">Necator americanus</name>
    <name type="common">Human hookworm</name>
    <dbReference type="NCBI Taxonomy" id="51031"/>
    <lineage>
        <taxon>Eukaryota</taxon>
        <taxon>Metazoa</taxon>
        <taxon>Ecdysozoa</taxon>
        <taxon>Nematoda</taxon>
        <taxon>Chromadorea</taxon>
        <taxon>Rhabditida</taxon>
        <taxon>Rhabditina</taxon>
        <taxon>Rhabditomorpha</taxon>
        <taxon>Strongyloidea</taxon>
        <taxon>Ancylostomatidae</taxon>
        <taxon>Bunostominae</taxon>
        <taxon>Necator</taxon>
    </lineage>
</organism>
<gene>
    <name evidence="1" type="primary">Necator_chrX.g23354</name>
    <name evidence="1" type="ORF">RB195_023191</name>
</gene>
<sequence length="103" mass="11822">MPHPDLSQKLSSPSLEQFRVTAVDQLHLTITSVSFPQSTPRKVHTNQVKKCFEFSEGRALAVVQAVEQDVFGYRDELVSKLQLELMLLRTSYNARFRSRRNSV</sequence>
<accession>A0ABR1EI67</accession>
<name>A0ABR1EI67_NECAM</name>
<comment type="caution">
    <text evidence="1">The sequence shown here is derived from an EMBL/GenBank/DDBJ whole genome shotgun (WGS) entry which is preliminary data.</text>
</comment>
<evidence type="ECO:0000313" key="1">
    <source>
        <dbReference type="EMBL" id="KAK6762381.1"/>
    </source>
</evidence>
<reference evidence="1 2" key="1">
    <citation type="submission" date="2023-08" db="EMBL/GenBank/DDBJ databases">
        <title>A Necator americanus chromosomal reference genome.</title>
        <authorList>
            <person name="Ilik V."/>
            <person name="Petrzelkova K.J."/>
            <person name="Pardy F."/>
            <person name="Fuh T."/>
            <person name="Niatou-Singa F.S."/>
            <person name="Gouil Q."/>
            <person name="Baker L."/>
            <person name="Ritchie M.E."/>
            <person name="Jex A.R."/>
            <person name="Gazzola D."/>
            <person name="Li H."/>
            <person name="Toshio Fujiwara R."/>
            <person name="Zhan B."/>
            <person name="Aroian R.V."/>
            <person name="Pafco B."/>
            <person name="Schwarz E.M."/>
        </authorList>
    </citation>
    <scope>NUCLEOTIDE SEQUENCE [LARGE SCALE GENOMIC DNA]</scope>
    <source>
        <strain evidence="1 2">Aroian</strain>
        <tissue evidence="1">Whole animal</tissue>
    </source>
</reference>